<evidence type="ECO:0000313" key="1">
    <source>
        <dbReference type="EMBL" id="AVQ10166.1"/>
    </source>
</evidence>
<dbReference type="EMBL" id="MH029514">
    <property type="protein sequence ID" value="AVQ10166.1"/>
    <property type="molecule type" value="Genomic_DNA"/>
</dbReference>
<reference evidence="1" key="1">
    <citation type="submission" date="2018-03" db="EMBL/GenBank/DDBJ databases">
        <title>Twenty-four Novel Viral Genomes identified from the Dushanzi Mud Volcanic Sediment in Xinjiang, China.</title>
        <authorList>
            <person name="Han L."/>
        </authorList>
    </citation>
    <scope>NUCLEOTIDE SEQUENCE</scope>
</reference>
<protein>
    <submittedName>
        <fullName evidence="1">Uncharacterized protein</fullName>
    </submittedName>
</protein>
<organism evidence="1">
    <name type="scientific">Gokushovirinae environmental samples</name>
    <dbReference type="NCBI Taxonomy" id="1478972"/>
    <lineage>
        <taxon>Viruses</taxon>
        <taxon>Monodnaviria</taxon>
        <taxon>Sangervirae</taxon>
        <taxon>Phixviricota</taxon>
        <taxon>Malgrandaviricetes</taxon>
        <taxon>Petitvirales</taxon>
        <taxon>Microviridae</taxon>
        <taxon>environmental samples</taxon>
    </lineage>
</organism>
<sequence>MTKENKASIRILHTENRVAKNGSKYKMVHCLITIDGQEYVRRFALFTA</sequence>
<proteinExistence type="predicted"/>
<accession>A0A2R3UAE4</accession>
<name>A0A2R3UAE4_9VIRU</name>